<dbReference type="EMBL" id="JARQDL010000001">
    <property type="protein sequence ID" value="MDT2944711.1"/>
    <property type="molecule type" value="Genomic_DNA"/>
</dbReference>
<gene>
    <name evidence="2" type="ORF">P7I04_01515</name>
</gene>
<organism evidence="2 3">
    <name type="scientific">Lactococcus lactis</name>
    <dbReference type="NCBI Taxonomy" id="1358"/>
    <lineage>
        <taxon>Bacteria</taxon>
        <taxon>Bacillati</taxon>
        <taxon>Bacillota</taxon>
        <taxon>Bacilli</taxon>
        <taxon>Lactobacillales</taxon>
        <taxon>Streptococcaceae</taxon>
        <taxon>Lactococcus</taxon>
    </lineage>
</organism>
<sequence length="565" mass="62137">MKKKINTKFLILICSFILIFLVTENKIIANTLPPEQTNVELQVTNNGMPVIHTSYSAMNIDRAYQEIKSGNISKKARSSAAWILASQNTNSTTNNGVIALSNGQKIGQGITHTDEEMSSIISGLINVDNLSLISEINQSNTTVPFLNPEHVIYKFTNSKGLAKANIMKGYTLILDNNNNFVKLTNIQKSSEKVVIDLVNVDDKIKFTADNKLSALASNFGQYVVGTNQKFSFNLSINKNMWQQSGNINLVLPPKSNLSFDSIEVLKNSEAATIVTNPTLNDTLVFNSSEPVIAANITLNPTQSDILLRVTVHVNLEGNNVSTNKPIHTSLQAISVNKDGSSSVASTPNLIIAGINFAMTTKNATEFAEGGKFILAKTDGSAYRIYGKNKKWNKFDNLDIAQASNPLILEGGNRYILGSDQPQKIPLSVLRFNFNEKENEKINNSLIQILGLAQGDDYFLYRIDTNTDLSTSNKIFKFSIFSRSYFSSNNSLMVDSSITNPSNVLIGLTGEIPDYAPGVNEYSNLTLDGSRQEGRNTIPIYIFVAISIFCGLILAVVILLVKYRRL</sequence>
<proteinExistence type="predicted"/>
<protein>
    <recommendedName>
        <fullName evidence="4">Surface protein</fullName>
    </recommendedName>
</protein>
<evidence type="ECO:0000313" key="3">
    <source>
        <dbReference type="Proteomes" id="UP001250218"/>
    </source>
</evidence>
<reference evidence="2" key="1">
    <citation type="submission" date="2023-03" db="EMBL/GenBank/DDBJ databases">
        <authorList>
            <person name="Shen W."/>
            <person name="Cai J."/>
        </authorList>
    </citation>
    <scope>NUCLEOTIDE SEQUENCE</scope>
    <source>
        <strain evidence="2">Y37</strain>
    </source>
</reference>
<keyword evidence="1" id="KW-0472">Membrane</keyword>
<keyword evidence="1" id="KW-0812">Transmembrane</keyword>
<comment type="caution">
    <text evidence="2">The sequence shown here is derived from an EMBL/GenBank/DDBJ whole genome shotgun (WGS) entry which is preliminary data.</text>
</comment>
<feature type="transmembrane region" description="Helical" evidence="1">
    <location>
        <begin position="539"/>
        <end position="560"/>
    </location>
</feature>
<dbReference type="AlphaFoldDB" id="A0A7X1SEM0"/>
<accession>A0A7X1SEM0</accession>
<name>A0A7X1SEM0_9LACT</name>
<dbReference type="RefSeq" id="WP_153241986.1">
    <property type="nucleotide sequence ID" value="NZ_JARQCM010000001.1"/>
</dbReference>
<keyword evidence="1" id="KW-1133">Transmembrane helix</keyword>
<evidence type="ECO:0000256" key="1">
    <source>
        <dbReference type="SAM" id="Phobius"/>
    </source>
</evidence>
<dbReference type="Proteomes" id="UP001250218">
    <property type="component" value="Unassembled WGS sequence"/>
</dbReference>
<evidence type="ECO:0008006" key="4">
    <source>
        <dbReference type="Google" id="ProtNLM"/>
    </source>
</evidence>
<evidence type="ECO:0000313" key="2">
    <source>
        <dbReference type="EMBL" id="MDT2944711.1"/>
    </source>
</evidence>